<evidence type="ECO:0000256" key="1">
    <source>
        <dbReference type="SAM" id="Phobius"/>
    </source>
</evidence>
<reference evidence="2 3" key="1">
    <citation type="submission" date="2019-06" db="EMBL/GenBank/DDBJ databases">
        <title>A chromosome-scale genome assembly of the striped catfish, Pangasianodon hypophthalmus.</title>
        <authorList>
            <person name="Wen M."/>
            <person name="Zahm M."/>
            <person name="Roques C."/>
            <person name="Cabau C."/>
            <person name="Klopp C."/>
            <person name="Donnadieu C."/>
            <person name="Jouanno E."/>
            <person name="Avarre J.-C."/>
            <person name="Campet M."/>
            <person name="Ha T.T.T."/>
            <person name="Dugue R."/>
            <person name="Lampietro C."/>
            <person name="Louis A."/>
            <person name="Herpin A."/>
            <person name="Echchiki A."/>
            <person name="Berthelot C."/>
            <person name="Parey E."/>
            <person name="Roest-Crollius H."/>
            <person name="Braasch I."/>
            <person name="Postlethwait J."/>
            <person name="Bobe J."/>
            <person name="Montfort J."/>
            <person name="Bouchez O."/>
            <person name="Begum T."/>
            <person name="Schartl M."/>
            <person name="Guiguen Y."/>
        </authorList>
    </citation>
    <scope>NUCLEOTIDE SEQUENCE [LARGE SCALE GENOMIC DNA]</scope>
    <source>
        <strain evidence="2 3">Indonesia</strain>
        <tissue evidence="2">Blood</tissue>
    </source>
</reference>
<keyword evidence="1" id="KW-1133">Transmembrane helix</keyword>
<evidence type="ECO:0000313" key="3">
    <source>
        <dbReference type="Proteomes" id="UP000327468"/>
    </source>
</evidence>
<accession>A0A5N5Q4K0</accession>
<gene>
    <name evidence="2" type="ORF">PHYPO_G00005080</name>
</gene>
<protein>
    <submittedName>
        <fullName evidence="2">Uncharacterized protein</fullName>
    </submittedName>
</protein>
<sequence>MFVLVDPLHTYLLYDLVVIIYSWINLTSAGGGLLLLLLLLFLLILGVCLSAWRIRARRRRRTPRCASAAGLFRNR</sequence>
<keyword evidence="1" id="KW-0472">Membrane</keyword>
<feature type="transmembrane region" description="Helical" evidence="1">
    <location>
        <begin position="20"/>
        <end position="52"/>
    </location>
</feature>
<dbReference type="Proteomes" id="UP000327468">
    <property type="component" value="Chromosome 1"/>
</dbReference>
<keyword evidence="1" id="KW-0812">Transmembrane</keyword>
<dbReference type="AlphaFoldDB" id="A0A5N5Q4K0"/>
<organism evidence="2 3">
    <name type="scientific">Pangasianodon hypophthalmus</name>
    <name type="common">Striped catfish</name>
    <name type="synonym">Helicophagus hypophthalmus</name>
    <dbReference type="NCBI Taxonomy" id="310915"/>
    <lineage>
        <taxon>Eukaryota</taxon>
        <taxon>Metazoa</taxon>
        <taxon>Chordata</taxon>
        <taxon>Craniata</taxon>
        <taxon>Vertebrata</taxon>
        <taxon>Euteleostomi</taxon>
        <taxon>Actinopterygii</taxon>
        <taxon>Neopterygii</taxon>
        <taxon>Teleostei</taxon>
        <taxon>Ostariophysi</taxon>
        <taxon>Siluriformes</taxon>
        <taxon>Pangasiidae</taxon>
        <taxon>Pangasianodon</taxon>
    </lineage>
</organism>
<proteinExistence type="predicted"/>
<evidence type="ECO:0000313" key="2">
    <source>
        <dbReference type="EMBL" id="KAB5586744.1"/>
    </source>
</evidence>
<comment type="caution">
    <text evidence="2">The sequence shown here is derived from an EMBL/GenBank/DDBJ whole genome shotgun (WGS) entry which is preliminary data.</text>
</comment>
<dbReference type="EMBL" id="VFJC01000002">
    <property type="protein sequence ID" value="KAB5586744.1"/>
    <property type="molecule type" value="Genomic_DNA"/>
</dbReference>
<keyword evidence="3" id="KW-1185">Reference proteome</keyword>
<name>A0A5N5Q4K0_PANHP</name>